<dbReference type="AlphaFoldDB" id="N1PKQ0"/>
<protein>
    <submittedName>
        <fullName evidence="1">Uncharacterized protein</fullName>
    </submittedName>
</protein>
<organism evidence="1 2">
    <name type="scientific">Dothistroma septosporum (strain NZE10 / CBS 128990)</name>
    <name type="common">Red band needle blight fungus</name>
    <name type="synonym">Mycosphaerella pini</name>
    <dbReference type="NCBI Taxonomy" id="675120"/>
    <lineage>
        <taxon>Eukaryota</taxon>
        <taxon>Fungi</taxon>
        <taxon>Dikarya</taxon>
        <taxon>Ascomycota</taxon>
        <taxon>Pezizomycotina</taxon>
        <taxon>Dothideomycetes</taxon>
        <taxon>Dothideomycetidae</taxon>
        <taxon>Mycosphaerellales</taxon>
        <taxon>Mycosphaerellaceae</taxon>
        <taxon>Dothistroma</taxon>
    </lineage>
</organism>
<dbReference type="PANTHER" id="PTHR38115:SF1">
    <property type="entry name" value="LIPOCALIN-LIKE DOMAIN-CONTAINING PROTEIN"/>
    <property type="match status" value="1"/>
</dbReference>
<dbReference type="eggNOG" id="ENOG502R87D">
    <property type="taxonomic scope" value="Eukaryota"/>
</dbReference>
<dbReference type="Proteomes" id="UP000016933">
    <property type="component" value="Unassembled WGS sequence"/>
</dbReference>
<sequence>PVMPTLQDLTAKYHQSSTKTSNNISQVLKLQGFNPLIASTVSKAPVNLDITQKSPSEVEIKQTTTASIPAITEQWTHDWEWREFKDSFLGRVRSRSRWTKAGEVEEGFLQERLEKGAEVVEAEVENVEGKWVARQVWGFEGGDFVRRVVTSNKEGERVETRLVYEVQT</sequence>
<keyword evidence="2" id="KW-1185">Reference proteome</keyword>
<evidence type="ECO:0000313" key="2">
    <source>
        <dbReference type="Proteomes" id="UP000016933"/>
    </source>
</evidence>
<feature type="non-terminal residue" evidence="1">
    <location>
        <position position="1"/>
    </location>
</feature>
<evidence type="ECO:0000313" key="1">
    <source>
        <dbReference type="EMBL" id="EME44062.1"/>
    </source>
</evidence>
<reference evidence="2" key="1">
    <citation type="journal article" date="2012" name="PLoS Genet.">
        <title>The genomes of the fungal plant pathogens Cladosporium fulvum and Dothistroma septosporum reveal adaptation to different hosts and lifestyles but also signatures of common ancestry.</title>
        <authorList>
            <person name="de Wit P.J.G.M."/>
            <person name="van der Burgt A."/>
            <person name="Oekmen B."/>
            <person name="Stergiopoulos I."/>
            <person name="Abd-Elsalam K.A."/>
            <person name="Aerts A.L."/>
            <person name="Bahkali A.H."/>
            <person name="Beenen H.G."/>
            <person name="Chettri P."/>
            <person name="Cox M.P."/>
            <person name="Datema E."/>
            <person name="de Vries R.P."/>
            <person name="Dhillon B."/>
            <person name="Ganley A.R."/>
            <person name="Griffiths S.A."/>
            <person name="Guo Y."/>
            <person name="Hamelin R.C."/>
            <person name="Henrissat B."/>
            <person name="Kabir M.S."/>
            <person name="Jashni M.K."/>
            <person name="Kema G."/>
            <person name="Klaubauf S."/>
            <person name="Lapidus A."/>
            <person name="Levasseur A."/>
            <person name="Lindquist E."/>
            <person name="Mehrabi R."/>
            <person name="Ohm R.A."/>
            <person name="Owen T.J."/>
            <person name="Salamov A."/>
            <person name="Schwelm A."/>
            <person name="Schijlen E."/>
            <person name="Sun H."/>
            <person name="van den Burg H.A."/>
            <person name="van Ham R.C.H.J."/>
            <person name="Zhang S."/>
            <person name="Goodwin S.B."/>
            <person name="Grigoriev I.V."/>
            <person name="Collemare J."/>
            <person name="Bradshaw R.E."/>
        </authorList>
    </citation>
    <scope>NUCLEOTIDE SEQUENCE [LARGE SCALE GENOMIC DNA]</scope>
    <source>
        <strain evidence="2">NZE10 / CBS 128990</strain>
    </source>
</reference>
<dbReference type="HOGENOM" id="CLU_1590337_0_0_1"/>
<gene>
    <name evidence="1" type="ORF">DOTSEDRAFT_129278</name>
</gene>
<dbReference type="PANTHER" id="PTHR38115">
    <property type="entry name" value="LIPOCALIN-LIKE DOMAIN-CONTAINING PROTEIN"/>
    <property type="match status" value="1"/>
</dbReference>
<name>N1PKQ0_DOTSN</name>
<dbReference type="InterPro" id="IPR053037">
    <property type="entry name" value="Pericyclase_pydY-like"/>
</dbReference>
<dbReference type="EMBL" id="KB446539">
    <property type="protein sequence ID" value="EME44062.1"/>
    <property type="molecule type" value="Genomic_DNA"/>
</dbReference>
<accession>N1PKQ0</accession>
<reference evidence="1 2" key="2">
    <citation type="journal article" date="2012" name="PLoS Pathog.">
        <title>Diverse lifestyles and strategies of plant pathogenesis encoded in the genomes of eighteen Dothideomycetes fungi.</title>
        <authorList>
            <person name="Ohm R.A."/>
            <person name="Feau N."/>
            <person name="Henrissat B."/>
            <person name="Schoch C.L."/>
            <person name="Horwitz B.A."/>
            <person name="Barry K.W."/>
            <person name="Condon B.J."/>
            <person name="Copeland A.C."/>
            <person name="Dhillon B."/>
            <person name="Glaser F."/>
            <person name="Hesse C.N."/>
            <person name="Kosti I."/>
            <person name="LaButti K."/>
            <person name="Lindquist E.A."/>
            <person name="Lucas S."/>
            <person name="Salamov A.A."/>
            <person name="Bradshaw R.E."/>
            <person name="Ciuffetti L."/>
            <person name="Hamelin R.C."/>
            <person name="Kema G.H.J."/>
            <person name="Lawrence C."/>
            <person name="Scott J.A."/>
            <person name="Spatafora J.W."/>
            <person name="Turgeon B.G."/>
            <person name="de Wit P.J.G.M."/>
            <person name="Zhong S."/>
            <person name="Goodwin S.B."/>
            <person name="Grigoriev I.V."/>
        </authorList>
    </citation>
    <scope>NUCLEOTIDE SEQUENCE [LARGE SCALE GENOMIC DNA]</scope>
    <source>
        <strain evidence="2">NZE10 / CBS 128990</strain>
    </source>
</reference>
<dbReference type="OrthoDB" id="425354at2759"/>
<proteinExistence type="predicted"/>